<evidence type="ECO:0000256" key="4">
    <source>
        <dbReference type="ARBA" id="ARBA00022741"/>
    </source>
</evidence>
<evidence type="ECO:0000256" key="7">
    <source>
        <dbReference type="ARBA" id="ARBA00047872"/>
    </source>
</evidence>
<gene>
    <name evidence="10" type="primary">lysC_3</name>
    <name evidence="10" type="ORF">SDC9_10181</name>
</gene>
<dbReference type="GO" id="GO:0004072">
    <property type="term" value="F:aspartate kinase activity"/>
    <property type="evidence" value="ECO:0007669"/>
    <property type="project" value="UniProtKB-EC"/>
</dbReference>
<accession>A0A644TC72</accession>
<keyword evidence="3 10" id="KW-0808">Transferase</keyword>
<dbReference type="SUPFAM" id="SSF53633">
    <property type="entry name" value="Carbamate kinase-like"/>
    <property type="match status" value="1"/>
</dbReference>
<dbReference type="PANTHER" id="PTHR21499:SF59">
    <property type="entry name" value="ASPARTOKINASE"/>
    <property type="match status" value="1"/>
</dbReference>
<evidence type="ECO:0000259" key="8">
    <source>
        <dbReference type="Pfam" id="PF00696"/>
    </source>
</evidence>
<dbReference type="GO" id="GO:0009090">
    <property type="term" value="P:homoserine biosynthetic process"/>
    <property type="evidence" value="ECO:0007669"/>
    <property type="project" value="TreeGrafter"/>
</dbReference>
<dbReference type="PANTHER" id="PTHR21499">
    <property type="entry name" value="ASPARTATE KINASE"/>
    <property type="match status" value="1"/>
</dbReference>
<evidence type="ECO:0000256" key="6">
    <source>
        <dbReference type="ARBA" id="ARBA00022840"/>
    </source>
</evidence>
<comment type="similarity">
    <text evidence="1">Belongs to the aspartokinase family.</text>
</comment>
<keyword evidence="4" id="KW-0547">Nucleotide-binding</keyword>
<dbReference type="InterPro" id="IPR001341">
    <property type="entry name" value="Asp_kinase"/>
</dbReference>
<evidence type="ECO:0000256" key="5">
    <source>
        <dbReference type="ARBA" id="ARBA00022777"/>
    </source>
</evidence>
<keyword evidence="5 10" id="KW-0418">Kinase</keyword>
<keyword evidence="6" id="KW-0067">ATP-binding</keyword>
<name>A0A644TC72_9ZZZZ</name>
<reference evidence="10" key="1">
    <citation type="submission" date="2019-08" db="EMBL/GenBank/DDBJ databases">
        <authorList>
            <person name="Kucharzyk K."/>
            <person name="Murdoch R.W."/>
            <person name="Higgins S."/>
            <person name="Loffler F."/>
        </authorList>
    </citation>
    <scope>NUCLEOTIDE SEQUENCE</scope>
</reference>
<evidence type="ECO:0000256" key="2">
    <source>
        <dbReference type="ARBA" id="ARBA00013059"/>
    </source>
</evidence>
<dbReference type="InterPro" id="IPR045865">
    <property type="entry name" value="ACT-like_dom_sf"/>
</dbReference>
<dbReference type="EC" id="2.7.2.4" evidence="2"/>
<feature type="domain" description="Aspartate/glutamate/uridylate kinase" evidence="8">
    <location>
        <begin position="3"/>
        <end position="298"/>
    </location>
</feature>
<dbReference type="InterPro" id="IPR036393">
    <property type="entry name" value="AceGlu_kinase-like_sf"/>
</dbReference>
<dbReference type="GO" id="GO:0009089">
    <property type="term" value="P:lysine biosynthetic process via diaminopimelate"/>
    <property type="evidence" value="ECO:0007669"/>
    <property type="project" value="InterPro"/>
</dbReference>
<dbReference type="InterPro" id="IPR054352">
    <property type="entry name" value="ACT_Aspartokinase"/>
</dbReference>
<dbReference type="GO" id="GO:0005829">
    <property type="term" value="C:cytosol"/>
    <property type="evidence" value="ECO:0007669"/>
    <property type="project" value="TreeGrafter"/>
</dbReference>
<protein>
    <recommendedName>
        <fullName evidence="2">aspartate kinase</fullName>
        <ecNumber evidence="2">2.7.2.4</ecNumber>
    </recommendedName>
</protein>
<sequence length="473" mass="49288">MDLVVMKFDGASLSDAAGLKLLADRVRNSFASPVKAGAKTKAKAVAKAQNSLVVVSALSGVTDSLFFAAGAAEQGDLGTAEKVCAELRERHLSIARQLGGEGLSSAEEEIKALVSALESRLQGVRLVGELTDRNMDEIAAAGERLSSILAALALDASCVDARRALRTDSRFGRARVDFGSTERLSRELFLPLLKTQDCVVTQGSIGSDSLGSTTSIGRGASDLSASLFGAALGAAEIRIWTDHEGLPTADPKIVAGAMTIQQLSFEEASELVAFGAKILHPAAIKPALEAGIPVTVRSVTKPQGRYSTILPGASSGKAVVALAMRPNVAIVSVKQELMMDQAGFLARLFAAFGRLGVSVDLVSTSEVCVSVSLDMAAPLDKLASELGELGKVEIVRDRAVIAVVGDMLKETPTLLRKTFDALGDMDVDMLSMGANDINLSIVLSAQQAPSALRRLHKAFFEGPDATGDTGAAP</sequence>
<evidence type="ECO:0000256" key="1">
    <source>
        <dbReference type="ARBA" id="ARBA00010122"/>
    </source>
</evidence>
<comment type="caution">
    <text evidence="10">The sequence shown here is derived from an EMBL/GenBank/DDBJ whole genome shotgun (WGS) entry which is preliminary data.</text>
</comment>
<dbReference type="InterPro" id="IPR001048">
    <property type="entry name" value="Asp/Glu/Uridylate_kinase"/>
</dbReference>
<proteinExistence type="inferred from homology"/>
<dbReference type="GO" id="GO:0005524">
    <property type="term" value="F:ATP binding"/>
    <property type="evidence" value="ECO:0007669"/>
    <property type="project" value="UniProtKB-KW"/>
</dbReference>
<dbReference type="Gene3D" id="3.30.70.260">
    <property type="match status" value="2"/>
</dbReference>
<organism evidence="10">
    <name type="scientific">bioreactor metagenome</name>
    <dbReference type="NCBI Taxonomy" id="1076179"/>
    <lineage>
        <taxon>unclassified sequences</taxon>
        <taxon>metagenomes</taxon>
        <taxon>ecological metagenomes</taxon>
    </lineage>
</organism>
<evidence type="ECO:0000256" key="3">
    <source>
        <dbReference type="ARBA" id="ARBA00022679"/>
    </source>
</evidence>
<feature type="domain" description="Aspartokinase ACT" evidence="9">
    <location>
        <begin position="401"/>
        <end position="459"/>
    </location>
</feature>
<evidence type="ECO:0000259" key="9">
    <source>
        <dbReference type="Pfam" id="PF22468"/>
    </source>
</evidence>
<dbReference type="SUPFAM" id="SSF55021">
    <property type="entry name" value="ACT-like"/>
    <property type="match status" value="2"/>
</dbReference>
<dbReference type="AlphaFoldDB" id="A0A644TC72"/>
<dbReference type="PIRSF" id="PIRSF000726">
    <property type="entry name" value="Asp_kin"/>
    <property type="match status" value="1"/>
</dbReference>
<dbReference type="Pfam" id="PF00696">
    <property type="entry name" value="AA_kinase"/>
    <property type="match status" value="1"/>
</dbReference>
<comment type="catalytic activity">
    <reaction evidence="7">
        <text>L-aspartate + ATP = 4-phospho-L-aspartate + ADP</text>
        <dbReference type="Rhea" id="RHEA:23776"/>
        <dbReference type="ChEBI" id="CHEBI:29991"/>
        <dbReference type="ChEBI" id="CHEBI:30616"/>
        <dbReference type="ChEBI" id="CHEBI:57535"/>
        <dbReference type="ChEBI" id="CHEBI:456216"/>
        <dbReference type="EC" id="2.7.2.4"/>
    </reaction>
</comment>
<dbReference type="Gene3D" id="3.40.1160.10">
    <property type="entry name" value="Acetylglutamate kinase-like"/>
    <property type="match status" value="1"/>
</dbReference>
<dbReference type="Pfam" id="PF22468">
    <property type="entry name" value="ACT_9"/>
    <property type="match status" value="1"/>
</dbReference>
<dbReference type="EMBL" id="VSSQ01000025">
    <property type="protein sequence ID" value="MPL64526.1"/>
    <property type="molecule type" value="Genomic_DNA"/>
</dbReference>
<evidence type="ECO:0000313" key="10">
    <source>
        <dbReference type="EMBL" id="MPL64526.1"/>
    </source>
</evidence>
<dbReference type="InterPro" id="IPR005260">
    <property type="entry name" value="Asp_kin_monofn"/>
</dbReference>
<dbReference type="NCBIfam" id="TIGR00657">
    <property type="entry name" value="asp_kinases"/>
    <property type="match status" value="1"/>
</dbReference>